<dbReference type="InterPro" id="IPR040115">
    <property type="entry name" value="Lnp"/>
</dbReference>
<name>A0ABR3S147_9PLEO</name>
<evidence type="ECO:0000256" key="2">
    <source>
        <dbReference type="SAM" id="MobiDB-lite"/>
    </source>
</evidence>
<accession>A0ABR3S147</accession>
<evidence type="ECO:0000313" key="5">
    <source>
        <dbReference type="Proteomes" id="UP001521785"/>
    </source>
</evidence>
<evidence type="ECO:0000259" key="3">
    <source>
        <dbReference type="Pfam" id="PF10058"/>
    </source>
</evidence>
<sequence>MVSFWPFKSSEDQAYFEKTLSTLSGKITRAAARNDAARQRSRRIRVMWTLWAGFAYIFAALFWSLVVGYQNWGRTEYTAVVGGPALIYIVRTTTTRYYDWRISSTEAYIKSLTKEREITIERLKESTKWNSTQQLLEKYGGQSKQKNSNASDKKKDGPQKPVPAPGPRTGIAPPPTANIQRPSDQRTATPHQPASAAPPQGQGSSPPPALPPNEILTAEFAPNAFSAPELTRQYTASTATFTQSHWYDRILDALLGEDETQPKNRLALVCSECRLVNGQAPPGAHTLEDVGRWRCGECHAWNGIEKVEEVGVERLVQGWEEERKAREVAIDGVGKTDKKEMEEVVGGDEGSGVDVAEELVDEAPPVRERTTRSKSLAKGKK</sequence>
<feature type="domain" description="Lunapark zinc ribbon" evidence="3">
    <location>
        <begin position="246"/>
        <end position="302"/>
    </location>
</feature>
<comment type="domain">
    <text evidence="1">The C4-type zinc finger motif is necessary both for its ER three-way tubular junction localization and formation.</text>
</comment>
<comment type="caution">
    <text evidence="1">Lacks conserved residue(s) required for the propagation of feature annotation.</text>
</comment>
<feature type="region of interest" description="Disordered" evidence="2">
    <location>
        <begin position="138"/>
        <end position="214"/>
    </location>
</feature>
<organism evidence="4 5">
    <name type="scientific">Paraconiothyrium brasiliense</name>
    <dbReference type="NCBI Taxonomy" id="300254"/>
    <lineage>
        <taxon>Eukaryota</taxon>
        <taxon>Fungi</taxon>
        <taxon>Dikarya</taxon>
        <taxon>Ascomycota</taxon>
        <taxon>Pezizomycotina</taxon>
        <taxon>Dothideomycetes</taxon>
        <taxon>Pleosporomycetidae</taxon>
        <taxon>Pleosporales</taxon>
        <taxon>Massarineae</taxon>
        <taxon>Didymosphaeriaceae</taxon>
        <taxon>Paraconiothyrium</taxon>
    </lineage>
</organism>
<dbReference type="EMBL" id="JAKJXO020000002">
    <property type="protein sequence ID" value="KAL1610406.1"/>
    <property type="molecule type" value="Genomic_DNA"/>
</dbReference>
<keyword evidence="1" id="KW-0479">Metal-binding</keyword>
<comment type="similarity">
    <text evidence="1">Belongs to the lunapark family.</text>
</comment>
<comment type="caution">
    <text evidence="4">The sequence shown here is derived from an EMBL/GenBank/DDBJ whole genome shotgun (WGS) entry which is preliminary data.</text>
</comment>
<comment type="function">
    <text evidence="1">Plays a role in determining ER morphology.</text>
</comment>
<gene>
    <name evidence="4" type="ORF">SLS60_002073</name>
</gene>
<protein>
    <recommendedName>
        <fullName evidence="1">Endoplasmic reticulum junction formation protein lunapark</fullName>
    </recommendedName>
</protein>
<feature type="compositionally biased region" description="Polar residues" evidence="2">
    <location>
        <begin position="177"/>
        <end position="189"/>
    </location>
</feature>
<dbReference type="PANTHER" id="PTHR22166:SF12">
    <property type="entry name" value="ENDOPLASMIC RETICULUM JUNCTION FORMATION PROTEIN LUNAPARK"/>
    <property type="match status" value="1"/>
</dbReference>
<keyword evidence="1" id="KW-0812">Transmembrane</keyword>
<reference evidence="4 5" key="1">
    <citation type="submission" date="2024-02" db="EMBL/GenBank/DDBJ databases">
        <title>De novo assembly and annotation of 12 fungi associated with fruit tree decline syndrome in Ontario, Canada.</title>
        <authorList>
            <person name="Sulman M."/>
            <person name="Ellouze W."/>
            <person name="Ilyukhin E."/>
        </authorList>
    </citation>
    <scope>NUCLEOTIDE SEQUENCE [LARGE SCALE GENOMIC DNA]</scope>
    <source>
        <strain evidence="4 5">M42-189</strain>
    </source>
</reference>
<evidence type="ECO:0000313" key="4">
    <source>
        <dbReference type="EMBL" id="KAL1610406.1"/>
    </source>
</evidence>
<dbReference type="Pfam" id="PF10058">
    <property type="entry name" value="Zn_ribbon_10"/>
    <property type="match status" value="1"/>
</dbReference>
<evidence type="ECO:0000256" key="1">
    <source>
        <dbReference type="RuleBase" id="RU367073"/>
    </source>
</evidence>
<dbReference type="InterPro" id="IPR019273">
    <property type="entry name" value="Lunapark_Znf"/>
</dbReference>
<feature type="transmembrane region" description="Helical" evidence="1">
    <location>
        <begin position="48"/>
        <end position="69"/>
    </location>
</feature>
<dbReference type="Proteomes" id="UP001521785">
    <property type="component" value="Unassembled WGS sequence"/>
</dbReference>
<keyword evidence="1" id="KW-0472">Membrane</keyword>
<keyword evidence="5" id="KW-1185">Reference proteome</keyword>
<keyword evidence="1" id="KW-1133">Transmembrane helix</keyword>
<feature type="region of interest" description="Disordered" evidence="2">
    <location>
        <begin position="361"/>
        <end position="381"/>
    </location>
</feature>
<comment type="subcellular location">
    <subcellularLocation>
        <location evidence="1">Endoplasmic reticulum membrane</location>
        <topology evidence="1">Multi-pass membrane protein</topology>
    </subcellularLocation>
</comment>
<proteinExistence type="inferred from homology"/>
<feature type="compositionally biased region" description="Pro residues" evidence="2">
    <location>
        <begin position="160"/>
        <end position="176"/>
    </location>
</feature>
<feature type="compositionally biased region" description="Low complexity" evidence="2">
    <location>
        <begin position="190"/>
        <end position="204"/>
    </location>
</feature>
<dbReference type="PANTHER" id="PTHR22166">
    <property type="entry name" value="ENDOPLASMIC RETICULUM JUNCTION FORMATION PROTEIN LUNAPARK"/>
    <property type="match status" value="1"/>
</dbReference>
<keyword evidence="1" id="KW-0256">Endoplasmic reticulum</keyword>
<keyword evidence="1" id="KW-0862">Zinc</keyword>
<keyword evidence="1" id="KW-0863">Zinc-finger</keyword>